<organism evidence="4 5">
    <name type="scientific">Mycolicibacterium chubuense (strain NBB4)</name>
    <name type="common">Mycobacterium chubuense</name>
    <dbReference type="NCBI Taxonomy" id="710421"/>
    <lineage>
        <taxon>Bacteria</taxon>
        <taxon>Bacillati</taxon>
        <taxon>Actinomycetota</taxon>
        <taxon>Actinomycetes</taxon>
        <taxon>Mycobacteriales</taxon>
        <taxon>Mycobacteriaceae</taxon>
        <taxon>Mycolicibacterium</taxon>
    </lineage>
</organism>
<protein>
    <recommendedName>
        <fullName evidence="3">Deacetylase sirtuin-type domain-containing protein</fullName>
    </recommendedName>
</protein>
<sequence>MWTVGRGLAVNRLELIDTFGAAVLGGNAALFVGAGLSLDAGLPNWSDLLDPLRSECEVPAELTDLPLVAEYIDADRRRGGRDRLEHHILDQIVAANPTPTDSHRLIPKLRVKEIWTTNYDELIEQAVPGASVAIQEEQIQSIGSATATIIKMHGSVVTTERRWAKKPVITRSDYEAYEINRPRTWSLLRAAYLSRTFLFLGFSFTDPNIEILLRLARTLGTNVHDRHMTVLRRPADVSTQRRLHDLRVKDLESSGVRVLEIDRYDEIVPLLNDLVRRTRPPRIFVAGSQKPGTAGGEPDRDIIVPWCKAVADVLIGETGWDVTSGVAQARRAEGTYNPDALTFHFRAKDEPPPPMEMRLGTAVYTDLPREQLVGQLLDECRALIVIRGGERTAEEIRWAEARGVGIIPIAASGGAAQDYWSEHSTTPPALGGQPVDQQTWLNLNSDQHVVAARAAHALLKQAMYAPPR</sequence>
<dbReference type="SUPFAM" id="SSF52467">
    <property type="entry name" value="DHS-like NAD/FAD-binding domain"/>
    <property type="match status" value="1"/>
</dbReference>
<keyword evidence="1" id="KW-0520">NAD</keyword>
<dbReference type="EMBL" id="CP003054">
    <property type="protein sequence ID" value="AFM20058.1"/>
    <property type="molecule type" value="Genomic_DNA"/>
</dbReference>
<dbReference type="PATRIC" id="fig|710421.3.peg.5370"/>
<dbReference type="AlphaFoldDB" id="I4BS01"/>
<dbReference type="InterPro" id="IPR026590">
    <property type="entry name" value="Ssirtuin_cat_dom"/>
</dbReference>
<evidence type="ECO:0000259" key="3">
    <source>
        <dbReference type="PROSITE" id="PS50305"/>
    </source>
</evidence>
<evidence type="ECO:0000313" key="4">
    <source>
        <dbReference type="EMBL" id="AFM20058.1"/>
    </source>
</evidence>
<comment type="caution">
    <text evidence="2">Lacks conserved residue(s) required for the propagation of feature annotation.</text>
</comment>
<accession>I4BS01</accession>
<geneLocation type="plasmid" evidence="4 5">
    <name>pMYCCH.01</name>
</geneLocation>
<dbReference type="Proteomes" id="UP000006057">
    <property type="component" value="Plasmid pMYCCH.01"/>
</dbReference>
<reference evidence="4 5" key="1">
    <citation type="submission" date="2012-06" db="EMBL/GenBank/DDBJ databases">
        <title>Complete sequence of plasmid 1 of Mycobacterium chubuense NBB4.</title>
        <authorList>
            <consortium name="US DOE Joint Genome Institute"/>
            <person name="Lucas S."/>
            <person name="Han J."/>
            <person name="Lapidus A."/>
            <person name="Cheng J.-F."/>
            <person name="Goodwin L."/>
            <person name="Pitluck S."/>
            <person name="Peters L."/>
            <person name="Mikhailova N."/>
            <person name="Teshima H."/>
            <person name="Detter J.C."/>
            <person name="Han C."/>
            <person name="Tapia R."/>
            <person name="Land M."/>
            <person name="Hauser L."/>
            <person name="Kyrpides N."/>
            <person name="Ivanova N."/>
            <person name="Pagani I."/>
            <person name="Mattes T."/>
            <person name="Holmes A."/>
            <person name="Rutledge P."/>
            <person name="Paulsen I."/>
            <person name="Coleman N."/>
            <person name="Woyke T."/>
        </authorList>
    </citation>
    <scope>NUCLEOTIDE SEQUENCE [LARGE SCALE GENOMIC DNA]</scope>
    <source>
        <strain evidence="4 5">NBB4</strain>
        <plasmid evidence="4 5">pMYCCH.01</plasmid>
    </source>
</reference>
<evidence type="ECO:0000256" key="1">
    <source>
        <dbReference type="ARBA" id="ARBA00023027"/>
    </source>
</evidence>
<dbReference type="PROSITE" id="PS50305">
    <property type="entry name" value="SIRTUIN"/>
    <property type="match status" value="1"/>
</dbReference>
<dbReference type="InterPro" id="IPR029035">
    <property type="entry name" value="DHS-like_NAD/FAD-binding_dom"/>
</dbReference>
<evidence type="ECO:0000313" key="5">
    <source>
        <dbReference type="Proteomes" id="UP000006057"/>
    </source>
</evidence>
<name>I4BS01_MYCCN</name>
<dbReference type="Gene3D" id="3.40.50.1220">
    <property type="entry name" value="TPP-binding domain"/>
    <property type="match status" value="1"/>
</dbReference>
<gene>
    <name evidence="4" type="ordered locus">Mycch_5381</name>
</gene>
<feature type="domain" description="Deacetylase sirtuin-type" evidence="3">
    <location>
        <begin position="9"/>
        <end position="278"/>
    </location>
</feature>
<evidence type="ECO:0000256" key="2">
    <source>
        <dbReference type="PROSITE-ProRule" id="PRU00236"/>
    </source>
</evidence>
<keyword evidence="5" id="KW-1185">Reference proteome</keyword>
<dbReference type="KEGG" id="mcb:Mycch_5381"/>
<keyword evidence="4" id="KW-0614">Plasmid</keyword>
<dbReference type="HOGENOM" id="CLU_028011_0_0_11"/>
<dbReference type="Pfam" id="PF13289">
    <property type="entry name" value="SIR2_2"/>
    <property type="match status" value="1"/>
</dbReference>
<proteinExistence type="predicted"/>